<name>A0AAW0BQI2_9AGAR</name>
<dbReference type="EMBL" id="JAWWNJ010000029">
    <property type="protein sequence ID" value="KAK7027775.1"/>
    <property type="molecule type" value="Genomic_DNA"/>
</dbReference>
<evidence type="ECO:0000313" key="2">
    <source>
        <dbReference type="Proteomes" id="UP001362999"/>
    </source>
</evidence>
<proteinExistence type="predicted"/>
<sequence>MVRCPRRGKSSRDTSRTRSIARIRRLTADAQIPALLAYARHGRPYLREGRGYLYLNQTRSLDSPERVIWKVGETKNLGRRRKQYDACDVITQHRWFLAFHVQKRLLAERIIQLSFLSQSAGGERVRFDRRCPCGHRHREYVYFPNGKSVDDVVAIIFDALALLGETNFTIKRLD</sequence>
<dbReference type="Proteomes" id="UP001362999">
    <property type="component" value="Unassembled WGS sequence"/>
</dbReference>
<accession>A0AAW0BQI2</accession>
<dbReference type="AlphaFoldDB" id="A0AAW0BQI2"/>
<evidence type="ECO:0008006" key="3">
    <source>
        <dbReference type="Google" id="ProtNLM"/>
    </source>
</evidence>
<gene>
    <name evidence="1" type="ORF">R3P38DRAFT_3190858</name>
</gene>
<protein>
    <recommendedName>
        <fullName evidence="3">GIY-YIG nuclease family protein</fullName>
    </recommendedName>
</protein>
<keyword evidence="2" id="KW-1185">Reference proteome</keyword>
<organism evidence="1 2">
    <name type="scientific">Favolaschia claudopus</name>
    <dbReference type="NCBI Taxonomy" id="2862362"/>
    <lineage>
        <taxon>Eukaryota</taxon>
        <taxon>Fungi</taxon>
        <taxon>Dikarya</taxon>
        <taxon>Basidiomycota</taxon>
        <taxon>Agaricomycotina</taxon>
        <taxon>Agaricomycetes</taxon>
        <taxon>Agaricomycetidae</taxon>
        <taxon>Agaricales</taxon>
        <taxon>Marasmiineae</taxon>
        <taxon>Mycenaceae</taxon>
        <taxon>Favolaschia</taxon>
    </lineage>
</organism>
<comment type="caution">
    <text evidence="1">The sequence shown here is derived from an EMBL/GenBank/DDBJ whole genome shotgun (WGS) entry which is preliminary data.</text>
</comment>
<reference evidence="1 2" key="1">
    <citation type="journal article" date="2024" name="J Genomics">
        <title>Draft genome sequencing and assembly of Favolaschia claudopus CIRM-BRFM 2984 isolated from oak limbs.</title>
        <authorList>
            <person name="Navarro D."/>
            <person name="Drula E."/>
            <person name="Chaduli D."/>
            <person name="Cazenave R."/>
            <person name="Ahrendt S."/>
            <person name="Wang J."/>
            <person name="Lipzen A."/>
            <person name="Daum C."/>
            <person name="Barry K."/>
            <person name="Grigoriev I.V."/>
            <person name="Favel A."/>
            <person name="Rosso M.N."/>
            <person name="Martin F."/>
        </authorList>
    </citation>
    <scope>NUCLEOTIDE SEQUENCE [LARGE SCALE GENOMIC DNA]</scope>
    <source>
        <strain evidence="1 2">CIRM-BRFM 2984</strain>
    </source>
</reference>
<evidence type="ECO:0000313" key="1">
    <source>
        <dbReference type="EMBL" id="KAK7027775.1"/>
    </source>
</evidence>